<dbReference type="PROSITE" id="PS50033">
    <property type="entry name" value="UBX"/>
    <property type="match status" value="1"/>
</dbReference>
<organism evidence="3 4">
    <name type="scientific">[Candida] railenensis</name>
    <dbReference type="NCBI Taxonomy" id="45579"/>
    <lineage>
        <taxon>Eukaryota</taxon>
        <taxon>Fungi</taxon>
        <taxon>Dikarya</taxon>
        <taxon>Ascomycota</taxon>
        <taxon>Saccharomycotina</taxon>
        <taxon>Pichiomycetes</taxon>
        <taxon>Debaryomycetaceae</taxon>
        <taxon>Kurtzmaniella</taxon>
    </lineage>
</organism>
<proteinExistence type="predicted"/>
<keyword evidence="1" id="KW-0175">Coiled coil</keyword>
<gene>
    <name evidence="3" type="ORF">CLIB1423_12S03752</name>
</gene>
<dbReference type="InterPro" id="IPR001012">
    <property type="entry name" value="UBX_dom"/>
</dbReference>
<dbReference type="GO" id="GO:0036503">
    <property type="term" value="P:ERAD pathway"/>
    <property type="evidence" value="ECO:0007669"/>
    <property type="project" value="TreeGrafter"/>
</dbReference>
<dbReference type="InterPro" id="IPR029071">
    <property type="entry name" value="Ubiquitin-like_domsf"/>
</dbReference>
<dbReference type="Gene3D" id="3.40.30.10">
    <property type="entry name" value="Glutaredoxin"/>
    <property type="match status" value="1"/>
</dbReference>
<sequence>MAISIRGWLRGIVGGGNGGERLGNANVAYQPVEGNTTMPGGYAQASPPASILPTASLRSTASGGYTRQGSAESFGAESLRWLQFLIIKPIIILLQLIFRILAKVLNIIYFQDGTSAGQNGILRGNVGGRGAMGSNVRVGRSRSGLTSQLRRSAAVLPHNSSSSSLSPNCDPIDKVNKFVCELEDNLTLEQLHNQQYSTIDGNNSSNNTSTVLPPFYQGSYTQALYMATSRAKFLYVYLTNSKNENSSIIFEKIVTNPEFTNIFNSNNPDVIIWGGDLTNPEAYQLANSLSLTKFPFLGILCLTRSTNMTPQGPTKTSPRISLISKIQGGINPNVNPSTIIDSKFIKKMARYAPELASIRVELREKFMNRAILKQQNMNYEMSLARDKLKKQEKLDEQRKGVYYQWRSNYFRKLIAEGSDNHNGQVDKARIAIKLKNGERKTLYFPSESDVRDIFEFTEMCQRGLLNDDDSGDAANVEEEDWFDEFKPSFNFKLVSPLPPKVTINEYLADNAGVMIKNIACVYPNGLLIVED</sequence>
<comment type="caution">
    <text evidence="3">The sequence shown here is derived from an EMBL/GenBank/DDBJ whole genome shotgun (WGS) entry which is preliminary data.</text>
</comment>
<dbReference type="SUPFAM" id="SSF54236">
    <property type="entry name" value="Ubiquitin-like"/>
    <property type="match status" value="1"/>
</dbReference>
<feature type="domain" description="UBX" evidence="2">
    <location>
        <begin position="423"/>
        <end position="502"/>
    </location>
</feature>
<keyword evidence="4" id="KW-1185">Reference proteome</keyword>
<dbReference type="EMBL" id="CAKXYY010000012">
    <property type="protein sequence ID" value="CAH2353825.1"/>
    <property type="molecule type" value="Genomic_DNA"/>
</dbReference>
<dbReference type="InterPro" id="IPR006577">
    <property type="entry name" value="UAS"/>
</dbReference>
<protein>
    <recommendedName>
        <fullName evidence="2">UBX domain-containing protein</fullName>
    </recommendedName>
</protein>
<dbReference type="Proteomes" id="UP000837801">
    <property type="component" value="Unassembled WGS sequence"/>
</dbReference>
<name>A0A9P0QSZ8_9ASCO</name>
<dbReference type="SMART" id="SM00594">
    <property type="entry name" value="UAS"/>
    <property type="match status" value="1"/>
</dbReference>
<dbReference type="GO" id="GO:0005783">
    <property type="term" value="C:endoplasmic reticulum"/>
    <property type="evidence" value="ECO:0007669"/>
    <property type="project" value="TreeGrafter"/>
</dbReference>
<dbReference type="PANTHER" id="PTHR23322">
    <property type="entry name" value="FAS-ASSOCIATED PROTEIN"/>
    <property type="match status" value="1"/>
</dbReference>
<dbReference type="InterPro" id="IPR050730">
    <property type="entry name" value="UBX_domain-protein"/>
</dbReference>
<evidence type="ECO:0000313" key="4">
    <source>
        <dbReference type="Proteomes" id="UP000837801"/>
    </source>
</evidence>
<dbReference type="AlphaFoldDB" id="A0A9P0QSZ8"/>
<dbReference type="Pfam" id="PF00789">
    <property type="entry name" value="UBX"/>
    <property type="match status" value="1"/>
</dbReference>
<dbReference type="InterPro" id="IPR036249">
    <property type="entry name" value="Thioredoxin-like_sf"/>
</dbReference>
<accession>A0A9P0QSZ8</accession>
<evidence type="ECO:0000259" key="2">
    <source>
        <dbReference type="PROSITE" id="PS50033"/>
    </source>
</evidence>
<reference evidence="3" key="1">
    <citation type="submission" date="2022-03" db="EMBL/GenBank/DDBJ databases">
        <authorList>
            <person name="Legras J.-L."/>
            <person name="Devillers H."/>
            <person name="Grondin C."/>
        </authorList>
    </citation>
    <scope>NUCLEOTIDE SEQUENCE</scope>
    <source>
        <strain evidence="3">CLIB 1423</strain>
    </source>
</reference>
<dbReference type="OrthoDB" id="1026733at2759"/>
<dbReference type="SUPFAM" id="SSF52833">
    <property type="entry name" value="Thioredoxin-like"/>
    <property type="match status" value="1"/>
</dbReference>
<evidence type="ECO:0000313" key="3">
    <source>
        <dbReference type="EMBL" id="CAH2353825.1"/>
    </source>
</evidence>
<evidence type="ECO:0000256" key="1">
    <source>
        <dbReference type="ARBA" id="ARBA00023054"/>
    </source>
</evidence>
<dbReference type="GO" id="GO:0043130">
    <property type="term" value="F:ubiquitin binding"/>
    <property type="evidence" value="ECO:0007669"/>
    <property type="project" value="TreeGrafter"/>
</dbReference>
<dbReference type="PANTHER" id="PTHR23322:SF1">
    <property type="entry name" value="FAS-ASSOCIATED FACTOR 2"/>
    <property type="match status" value="1"/>
</dbReference>